<evidence type="ECO:0000256" key="1">
    <source>
        <dbReference type="SAM" id="Coils"/>
    </source>
</evidence>
<evidence type="ECO:0000313" key="3">
    <source>
        <dbReference type="EMBL" id="CAI9970913.1"/>
    </source>
</evidence>
<name>A0AA86RA55_9EUKA</name>
<dbReference type="Proteomes" id="UP001642409">
    <property type="component" value="Unassembled WGS sequence"/>
</dbReference>
<evidence type="ECO:0000313" key="4">
    <source>
        <dbReference type="EMBL" id="CAL6034076.1"/>
    </source>
</evidence>
<comment type="caution">
    <text evidence="3">The sequence shown here is derived from an EMBL/GenBank/DDBJ whole genome shotgun (WGS) entry which is preliminary data.</text>
</comment>
<reference evidence="4 5" key="2">
    <citation type="submission" date="2024-07" db="EMBL/GenBank/DDBJ databases">
        <authorList>
            <person name="Akdeniz Z."/>
        </authorList>
    </citation>
    <scope>NUCLEOTIDE SEQUENCE [LARGE SCALE GENOMIC DNA]</scope>
</reference>
<evidence type="ECO:0000256" key="2">
    <source>
        <dbReference type="SAM" id="MobiDB-lite"/>
    </source>
</evidence>
<dbReference type="AlphaFoldDB" id="A0AA86RA55"/>
<feature type="coiled-coil region" evidence="1">
    <location>
        <begin position="75"/>
        <end position="102"/>
    </location>
</feature>
<reference evidence="3" key="1">
    <citation type="submission" date="2023-06" db="EMBL/GenBank/DDBJ databases">
        <authorList>
            <person name="Kurt Z."/>
        </authorList>
    </citation>
    <scope>NUCLEOTIDE SEQUENCE</scope>
</reference>
<sequence>MLRQDECSSRHGQSRQTEASQSNSGTRQVLPNIITKYCQEPEQQQMLSFIESLMADITVKDQQLIALYQQIIALNKQRNEEVSAKNQKIFELENQLRQFKLRELNYE</sequence>
<organism evidence="3">
    <name type="scientific">Hexamita inflata</name>
    <dbReference type="NCBI Taxonomy" id="28002"/>
    <lineage>
        <taxon>Eukaryota</taxon>
        <taxon>Metamonada</taxon>
        <taxon>Diplomonadida</taxon>
        <taxon>Hexamitidae</taxon>
        <taxon>Hexamitinae</taxon>
        <taxon>Hexamita</taxon>
    </lineage>
</organism>
<protein>
    <submittedName>
        <fullName evidence="4">Hypothetical_protein</fullName>
    </submittedName>
</protein>
<keyword evidence="1" id="KW-0175">Coiled coil</keyword>
<dbReference type="EMBL" id="CATOUU010001084">
    <property type="protein sequence ID" value="CAI9970913.1"/>
    <property type="molecule type" value="Genomic_DNA"/>
</dbReference>
<feature type="compositionally biased region" description="Polar residues" evidence="2">
    <location>
        <begin position="10"/>
        <end position="27"/>
    </location>
</feature>
<gene>
    <name evidence="4" type="ORF">HINF_LOCUS35277</name>
    <name evidence="3" type="ORF">HINF_LOCUS58558</name>
</gene>
<keyword evidence="5" id="KW-1185">Reference proteome</keyword>
<feature type="region of interest" description="Disordered" evidence="2">
    <location>
        <begin position="1"/>
        <end position="27"/>
    </location>
</feature>
<proteinExistence type="predicted"/>
<dbReference type="EMBL" id="CAXDID020000127">
    <property type="protein sequence ID" value="CAL6034076.1"/>
    <property type="molecule type" value="Genomic_DNA"/>
</dbReference>
<accession>A0AA86RA55</accession>
<evidence type="ECO:0000313" key="5">
    <source>
        <dbReference type="Proteomes" id="UP001642409"/>
    </source>
</evidence>